<name>A0A831W9X6_9GAMM</name>
<comment type="caution">
    <text evidence="9">The sequence shown here is derived from an EMBL/GenBank/DDBJ whole genome shotgun (WGS) entry which is preliminary data.</text>
</comment>
<evidence type="ECO:0000256" key="7">
    <source>
        <dbReference type="SAM" id="Phobius"/>
    </source>
</evidence>
<dbReference type="InterPro" id="IPR004869">
    <property type="entry name" value="MMPL_dom"/>
</dbReference>
<dbReference type="PANTHER" id="PTHR33406:SF6">
    <property type="entry name" value="MEMBRANE PROTEIN YDGH-RELATED"/>
    <property type="match status" value="1"/>
</dbReference>
<gene>
    <name evidence="9" type="ORF">ENJ12_03545</name>
</gene>
<evidence type="ECO:0000256" key="2">
    <source>
        <dbReference type="ARBA" id="ARBA00010157"/>
    </source>
</evidence>
<reference evidence="9" key="1">
    <citation type="journal article" date="2020" name="mSystems">
        <title>Genome- and Community-Level Interaction Insights into Carbon Utilization and Element Cycling Functions of Hydrothermarchaeota in Hydrothermal Sediment.</title>
        <authorList>
            <person name="Zhou Z."/>
            <person name="Liu Y."/>
            <person name="Xu W."/>
            <person name="Pan J."/>
            <person name="Luo Z.H."/>
            <person name="Li M."/>
        </authorList>
    </citation>
    <scope>NUCLEOTIDE SEQUENCE [LARGE SCALE GENOMIC DNA]</scope>
    <source>
        <strain evidence="9">HyVt-458</strain>
    </source>
</reference>
<organism evidence="9">
    <name type="scientific">Thiolapillus brandeum</name>
    <dbReference type="NCBI Taxonomy" id="1076588"/>
    <lineage>
        <taxon>Bacteria</taxon>
        <taxon>Pseudomonadati</taxon>
        <taxon>Pseudomonadota</taxon>
        <taxon>Gammaproteobacteria</taxon>
        <taxon>Chromatiales</taxon>
        <taxon>Sedimenticolaceae</taxon>
        <taxon>Thiolapillus</taxon>
    </lineage>
</organism>
<accession>A0A831W9X6</accession>
<dbReference type="Pfam" id="PF03176">
    <property type="entry name" value="MMPL"/>
    <property type="match status" value="1"/>
</dbReference>
<keyword evidence="4 7" id="KW-0812">Transmembrane</keyword>
<dbReference type="EMBL" id="DRLF01000133">
    <property type="protein sequence ID" value="HEC05897.1"/>
    <property type="molecule type" value="Genomic_DNA"/>
</dbReference>
<dbReference type="GO" id="GO:0005886">
    <property type="term" value="C:plasma membrane"/>
    <property type="evidence" value="ECO:0007669"/>
    <property type="project" value="UniProtKB-SubCell"/>
</dbReference>
<keyword evidence="6 7" id="KW-0472">Membrane</keyword>
<dbReference type="SUPFAM" id="SSF82866">
    <property type="entry name" value="Multidrug efflux transporter AcrB transmembrane domain"/>
    <property type="match status" value="1"/>
</dbReference>
<evidence type="ECO:0000256" key="6">
    <source>
        <dbReference type="ARBA" id="ARBA00023136"/>
    </source>
</evidence>
<sequence length="450" mass="49347">NYARAAFKGSSQIWKDLVKLNQIMPGVISVSIPIRGKEPVLPDCSEDQLFPEEIYDIEDIKERNAICSAEKKARGCWDAEACGAQGVFNDADVLADMEAMETWMRSHPFIGYTGSYAQYIRLVNMLLSAEPGVKPDVKDLAIPSRAFLTAIDPDDDRDPDGIVQLYNGLLEMMTSDGDMDSFVSADWNEGVVLGFINTMDPRETHQVTMDIQQYIEEHKNDKGFSKVNFGLRCGPVDDPKLYKACDSNEMSQPGPNYVRPAVGGFLGATEATREVAMSNWLTGPLFTAFVVFVVAALIFRSLLVSGILIFTLLITLFAQYGLGGYFTSVQEWSGNLAFHLLVTLSIAMGLGVDYGIYMFSRLREEMAATAGDWSASLRKTLNTTGSAVIVSVVVLLGSFIPLVATDLANTWGLAMFIGEALVIDVFTALMLLPVLVYLFKPKYVFGVNGG</sequence>
<feature type="transmembrane region" description="Helical" evidence="7">
    <location>
        <begin position="416"/>
        <end position="439"/>
    </location>
</feature>
<evidence type="ECO:0000256" key="1">
    <source>
        <dbReference type="ARBA" id="ARBA00004651"/>
    </source>
</evidence>
<dbReference type="Gene3D" id="1.20.1640.10">
    <property type="entry name" value="Multidrug efflux transporter AcrB transmembrane domain"/>
    <property type="match status" value="1"/>
</dbReference>
<evidence type="ECO:0000256" key="4">
    <source>
        <dbReference type="ARBA" id="ARBA00022692"/>
    </source>
</evidence>
<feature type="transmembrane region" description="Helical" evidence="7">
    <location>
        <begin position="280"/>
        <end position="299"/>
    </location>
</feature>
<keyword evidence="3" id="KW-1003">Cell membrane</keyword>
<dbReference type="AlphaFoldDB" id="A0A831W9X6"/>
<comment type="subcellular location">
    <subcellularLocation>
        <location evidence="1">Cell membrane</location>
        <topology evidence="1">Multi-pass membrane protein</topology>
    </subcellularLocation>
</comment>
<dbReference type="PANTHER" id="PTHR33406">
    <property type="entry name" value="MEMBRANE PROTEIN MJ1562-RELATED"/>
    <property type="match status" value="1"/>
</dbReference>
<dbReference type="Proteomes" id="UP000886339">
    <property type="component" value="Unassembled WGS sequence"/>
</dbReference>
<evidence type="ECO:0000256" key="3">
    <source>
        <dbReference type="ARBA" id="ARBA00022475"/>
    </source>
</evidence>
<protein>
    <submittedName>
        <fullName evidence="9">Transporter</fullName>
    </submittedName>
</protein>
<feature type="domain" description="Membrane transport protein MMPL" evidence="8">
    <location>
        <begin position="261"/>
        <end position="438"/>
    </location>
</feature>
<feature type="transmembrane region" description="Helical" evidence="7">
    <location>
        <begin position="338"/>
        <end position="359"/>
    </location>
</feature>
<feature type="non-terminal residue" evidence="9">
    <location>
        <position position="1"/>
    </location>
</feature>
<keyword evidence="5 7" id="KW-1133">Transmembrane helix</keyword>
<feature type="transmembrane region" description="Helical" evidence="7">
    <location>
        <begin position="380"/>
        <end position="404"/>
    </location>
</feature>
<evidence type="ECO:0000256" key="5">
    <source>
        <dbReference type="ARBA" id="ARBA00022989"/>
    </source>
</evidence>
<proteinExistence type="inferred from homology"/>
<evidence type="ECO:0000313" key="9">
    <source>
        <dbReference type="EMBL" id="HEC05897.1"/>
    </source>
</evidence>
<dbReference type="InterPro" id="IPR050545">
    <property type="entry name" value="Mycobact_MmpL"/>
</dbReference>
<comment type="similarity">
    <text evidence="2">Belongs to the resistance-nodulation-cell division (RND) (TC 2.A.6) family. MmpL subfamily.</text>
</comment>
<feature type="transmembrane region" description="Helical" evidence="7">
    <location>
        <begin position="306"/>
        <end position="326"/>
    </location>
</feature>
<evidence type="ECO:0000259" key="8">
    <source>
        <dbReference type="Pfam" id="PF03176"/>
    </source>
</evidence>